<comment type="caution">
    <text evidence="2">The sequence shown here is derived from an EMBL/GenBank/DDBJ whole genome shotgun (WGS) entry which is preliminary data.</text>
</comment>
<sequence>MKFIFYILALIAGASLGIEAALGGLLSEEIGNLESTLYIFIMGSLVLILAIVFFGKGDLSKIPRQRTWQIGGGILGAIGMTLLFTSVTFIGVGISLTSVIIGQLLTGIVIDHLGLFGSPKYNIDRYRLIAVLLLFLSLYFIL</sequence>
<dbReference type="EMBL" id="QXUL01000077">
    <property type="protein sequence ID" value="RIN08220.1"/>
    <property type="molecule type" value="Genomic_DNA"/>
</dbReference>
<proteinExistence type="predicted"/>
<feature type="transmembrane region" description="Helical" evidence="1">
    <location>
        <begin position="67"/>
        <end position="84"/>
    </location>
</feature>
<dbReference type="InterPro" id="IPR006750">
    <property type="entry name" value="YdcZ"/>
</dbReference>
<keyword evidence="1" id="KW-0812">Transmembrane</keyword>
<keyword evidence="1" id="KW-1133">Transmembrane helix</keyword>
<feature type="transmembrane region" description="Helical" evidence="1">
    <location>
        <begin position="36"/>
        <end position="55"/>
    </location>
</feature>
<dbReference type="PANTHER" id="PTHR34821">
    <property type="entry name" value="INNER MEMBRANE PROTEIN YDCZ"/>
    <property type="match status" value="1"/>
</dbReference>
<keyword evidence="1" id="KW-0472">Membrane</keyword>
<dbReference type="PANTHER" id="PTHR34821:SF2">
    <property type="entry name" value="INNER MEMBRANE PROTEIN YDCZ"/>
    <property type="match status" value="1"/>
</dbReference>
<feature type="transmembrane region" description="Helical" evidence="1">
    <location>
        <begin position="125"/>
        <end position="141"/>
    </location>
</feature>
<dbReference type="AlphaFoldDB" id="A0A418IKU7"/>
<keyword evidence="3" id="KW-1185">Reference proteome</keyword>
<evidence type="ECO:0000313" key="3">
    <source>
        <dbReference type="Proteomes" id="UP000285567"/>
    </source>
</evidence>
<dbReference type="OrthoDB" id="7864805at2"/>
<dbReference type="RefSeq" id="WP_119604172.1">
    <property type="nucleotide sequence ID" value="NZ_QXUL01000077.1"/>
</dbReference>
<protein>
    <submittedName>
        <fullName evidence="2">DMT family transporter</fullName>
    </submittedName>
</protein>
<feature type="transmembrane region" description="Helical" evidence="1">
    <location>
        <begin position="90"/>
        <end position="113"/>
    </location>
</feature>
<accession>A0A418IKU7</accession>
<dbReference type="Pfam" id="PF04657">
    <property type="entry name" value="DMT_YdcZ"/>
    <property type="match status" value="1"/>
</dbReference>
<evidence type="ECO:0000313" key="2">
    <source>
        <dbReference type="EMBL" id="RIN08220.1"/>
    </source>
</evidence>
<organism evidence="2 3">
    <name type="scientific">Staphylococcus xylosus</name>
    <dbReference type="NCBI Taxonomy" id="1288"/>
    <lineage>
        <taxon>Bacteria</taxon>
        <taxon>Bacillati</taxon>
        <taxon>Bacillota</taxon>
        <taxon>Bacilli</taxon>
        <taxon>Bacillales</taxon>
        <taxon>Staphylococcaceae</taxon>
        <taxon>Staphylococcus</taxon>
    </lineage>
</organism>
<reference evidence="2 3" key="1">
    <citation type="journal article" date="2016" name="Front. Microbiol.">
        <title>Comprehensive Phylogenetic Analysis of Bovine Non-aureus Staphylococci Species Based on Whole-Genome Sequencing.</title>
        <authorList>
            <person name="Naushad S."/>
            <person name="Barkema H.W."/>
            <person name="Luby C."/>
            <person name="Condas L.A."/>
            <person name="Nobrega D.B."/>
            <person name="Carson D.A."/>
            <person name="De Buck J."/>
        </authorList>
    </citation>
    <scope>NUCLEOTIDE SEQUENCE [LARGE SCALE GENOMIC DNA]</scope>
    <source>
        <strain evidence="2 3">SNUC 102</strain>
    </source>
</reference>
<gene>
    <name evidence="2" type="ORF">BU097_12190</name>
</gene>
<evidence type="ECO:0000256" key="1">
    <source>
        <dbReference type="SAM" id="Phobius"/>
    </source>
</evidence>
<name>A0A418IKU7_STAXY</name>
<dbReference type="GO" id="GO:0005886">
    <property type="term" value="C:plasma membrane"/>
    <property type="evidence" value="ECO:0007669"/>
    <property type="project" value="TreeGrafter"/>
</dbReference>
<dbReference type="Proteomes" id="UP000285567">
    <property type="component" value="Unassembled WGS sequence"/>
</dbReference>